<evidence type="ECO:0000256" key="2">
    <source>
        <dbReference type="ARBA" id="ARBA00022679"/>
    </source>
</evidence>
<dbReference type="AlphaFoldDB" id="X1DKT5"/>
<dbReference type="SUPFAM" id="SSF53335">
    <property type="entry name" value="S-adenosyl-L-methionine-dependent methyltransferases"/>
    <property type="match status" value="1"/>
</dbReference>
<proteinExistence type="predicted"/>
<name>X1DKT5_9ZZZZ</name>
<dbReference type="Gene3D" id="3.40.50.150">
    <property type="entry name" value="Vaccinia Virus protein VP39"/>
    <property type="match status" value="2"/>
</dbReference>
<accession>X1DKT5</accession>
<sequence>MNKQFASEYPRTDDGWIKFPSDQNYRKGMFPEEVNKHPAKANVYLIQSIIEYVSEPGQTLLDIMAGTGTLMVGALVGREVICVEISEFFHNLQKQALTKLEYIAPGIGEHIMLINLPCQQYLPIPSLADHIIFSPPYANIMQVGKKQSGLGDEALGKDAWMYSQHPLNIGLMNDFIWAHELENVYAKCLTTLKPGGTMTLIVKDHYEKQ</sequence>
<keyword evidence="2" id="KW-0808">Transferase</keyword>
<comment type="caution">
    <text evidence="4">The sequence shown here is derived from an EMBL/GenBank/DDBJ whole genome shotgun (WGS) entry which is preliminary data.</text>
</comment>
<dbReference type="Pfam" id="PF01555">
    <property type="entry name" value="N6_N4_Mtase"/>
    <property type="match status" value="1"/>
</dbReference>
<dbReference type="InterPro" id="IPR029063">
    <property type="entry name" value="SAM-dependent_MTases_sf"/>
</dbReference>
<dbReference type="InterPro" id="IPR002941">
    <property type="entry name" value="DNA_methylase_N4/N6"/>
</dbReference>
<protein>
    <recommendedName>
        <fullName evidence="3">DNA methylase N-4/N-6 domain-containing protein</fullName>
    </recommendedName>
</protein>
<dbReference type="GO" id="GO:0008170">
    <property type="term" value="F:N-methyltransferase activity"/>
    <property type="evidence" value="ECO:0007669"/>
    <property type="project" value="InterPro"/>
</dbReference>
<feature type="non-terminal residue" evidence="4">
    <location>
        <position position="209"/>
    </location>
</feature>
<reference evidence="4" key="1">
    <citation type="journal article" date="2014" name="Front. Microbiol.">
        <title>High frequency of phylogenetically diverse reductive dehalogenase-homologous genes in deep subseafloor sedimentary metagenomes.</title>
        <authorList>
            <person name="Kawai M."/>
            <person name="Futagami T."/>
            <person name="Toyoda A."/>
            <person name="Takaki Y."/>
            <person name="Nishi S."/>
            <person name="Hori S."/>
            <person name="Arai W."/>
            <person name="Tsubouchi T."/>
            <person name="Morono Y."/>
            <person name="Uchiyama I."/>
            <person name="Ito T."/>
            <person name="Fujiyama A."/>
            <person name="Inagaki F."/>
            <person name="Takami H."/>
        </authorList>
    </citation>
    <scope>NUCLEOTIDE SEQUENCE</scope>
    <source>
        <strain evidence="4">Expedition CK06-06</strain>
    </source>
</reference>
<gene>
    <name evidence="4" type="ORF">S01H4_41157</name>
</gene>
<organism evidence="4">
    <name type="scientific">marine sediment metagenome</name>
    <dbReference type="NCBI Taxonomy" id="412755"/>
    <lineage>
        <taxon>unclassified sequences</taxon>
        <taxon>metagenomes</taxon>
        <taxon>ecological metagenomes</taxon>
    </lineage>
</organism>
<dbReference type="EMBL" id="BART01022488">
    <property type="protein sequence ID" value="GAG97016.1"/>
    <property type="molecule type" value="Genomic_DNA"/>
</dbReference>
<evidence type="ECO:0000259" key="3">
    <source>
        <dbReference type="Pfam" id="PF01555"/>
    </source>
</evidence>
<feature type="domain" description="DNA methylase N-4/N-6" evidence="3">
    <location>
        <begin position="13"/>
        <end position="92"/>
    </location>
</feature>
<dbReference type="GO" id="GO:0003677">
    <property type="term" value="F:DNA binding"/>
    <property type="evidence" value="ECO:0007669"/>
    <property type="project" value="InterPro"/>
</dbReference>
<keyword evidence="1" id="KW-0489">Methyltransferase</keyword>
<evidence type="ECO:0000256" key="1">
    <source>
        <dbReference type="ARBA" id="ARBA00022603"/>
    </source>
</evidence>
<evidence type="ECO:0000313" key="4">
    <source>
        <dbReference type="EMBL" id="GAG97016.1"/>
    </source>
</evidence>
<dbReference type="GO" id="GO:0032259">
    <property type="term" value="P:methylation"/>
    <property type="evidence" value="ECO:0007669"/>
    <property type="project" value="UniProtKB-KW"/>
</dbReference>